<dbReference type="PROSITE" id="PS50968">
    <property type="entry name" value="BIOTINYL_LIPOYL"/>
    <property type="match status" value="1"/>
</dbReference>
<evidence type="ECO:0000313" key="3">
    <source>
        <dbReference type="EMBL" id="SKB67261.1"/>
    </source>
</evidence>
<reference evidence="4" key="1">
    <citation type="submission" date="2017-02" db="EMBL/GenBank/DDBJ databases">
        <authorList>
            <person name="Varghese N."/>
            <person name="Submissions S."/>
        </authorList>
    </citation>
    <scope>NUCLEOTIDE SEQUENCE [LARGE SCALE GENOMIC DNA]</scope>
    <source>
        <strain evidence="4">DSM 22385</strain>
    </source>
</reference>
<dbReference type="InterPro" id="IPR050709">
    <property type="entry name" value="Biotin_Carboxyl_Carrier/Decarb"/>
</dbReference>
<dbReference type="InterPro" id="IPR011053">
    <property type="entry name" value="Single_hybrid_motif"/>
</dbReference>
<organism evidence="3 4">
    <name type="scientific">Daejeonella lutea</name>
    <dbReference type="NCBI Taxonomy" id="572036"/>
    <lineage>
        <taxon>Bacteria</taxon>
        <taxon>Pseudomonadati</taxon>
        <taxon>Bacteroidota</taxon>
        <taxon>Sphingobacteriia</taxon>
        <taxon>Sphingobacteriales</taxon>
        <taxon>Sphingobacteriaceae</taxon>
        <taxon>Daejeonella</taxon>
    </lineage>
</organism>
<dbReference type="SUPFAM" id="SSF51230">
    <property type="entry name" value="Single hybrid motif"/>
    <property type="match status" value="1"/>
</dbReference>
<dbReference type="PANTHER" id="PTHR45266:SF3">
    <property type="entry name" value="OXALOACETATE DECARBOXYLASE ALPHA CHAIN"/>
    <property type="match status" value="1"/>
</dbReference>
<dbReference type="AlphaFoldDB" id="A0A1T5D6P5"/>
<dbReference type="InterPro" id="IPR000089">
    <property type="entry name" value="Biotin_lipoyl"/>
</dbReference>
<gene>
    <name evidence="3" type="ORF">SAMN05661099_2168</name>
</gene>
<dbReference type="Proteomes" id="UP000189981">
    <property type="component" value="Unassembled WGS sequence"/>
</dbReference>
<evidence type="ECO:0000256" key="1">
    <source>
        <dbReference type="ARBA" id="ARBA00023267"/>
    </source>
</evidence>
<feature type="domain" description="Lipoyl-binding" evidence="2">
    <location>
        <begin position="92"/>
        <end position="166"/>
    </location>
</feature>
<evidence type="ECO:0000313" key="4">
    <source>
        <dbReference type="Proteomes" id="UP000189981"/>
    </source>
</evidence>
<dbReference type="Gene3D" id="2.40.50.100">
    <property type="match status" value="1"/>
</dbReference>
<name>A0A1T5D6P5_9SPHI</name>
<dbReference type="FunFam" id="2.40.50.100:FF:000003">
    <property type="entry name" value="Acetyl-CoA carboxylase biotin carboxyl carrier protein"/>
    <property type="match status" value="1"/>
</dbReference>
<evidence type="ECO:0000259" key="2">
    <source>
        <dbReference type="PROSITE" id="PS50968"/>
    </source>
</evidence>
<dbReference type="RefSeq" id="WP_079702691.1">
    <property type="nucleotide sequence ID" value="NZ_FUYR01000002.1"/>
</dbReference>
<dbReference type="STRING" id="572036.SAMN05661099_2168"/>
<dbReference type="CDD" id="cd06850">
    <property type="entry name" value="biotinyl_domain"/>
    <property type="match status" value="1"/>
</dbReference>
<dbReference type="EMBL" id="FUYR01000002">
    <property type="protein sequence ID" value="SKB67261.1"/>
    <property type="molecule type" value="Genomic_DNA"/>
</dbReference>
<dbReference type="Pfam" id="PF00364">
    <property type="entry name" value="Biotin_lipoyl"/>
    <property type="match status" value="1"/>
</dbReference>
<accession>A0A1T5D6P5</accession>
<sequence>MFKIKVNEQFDFQVRSEKDQTLVNDQPMDLDIYSISKSTFHILHENRSYNVELVTLDKNQKTCSVRVNKNIYTMSLTDQFDELLHKLGMDNLNSLKITELKAPMPGLVLKVLVKEGEEVSKGSNLLILEAMKMENIIKAPTDGVIKSIKVNPSDKVEKNQVMIVFN</sequence>
<protein>
    <submittedName>
        <fullName evidence="3">Biotin-requiring enzyme</fullName>
    </submittedName>
</protein>
<dbReference type="OrthoDB" id="9812676at2"/>
<keyword evidence="4" id="KW-1185">Reference proteome</keyword>
<proteinExistence type="predicted"/>
<keyword evidence="1" id="KW-0092">Biotin</keyword>
<dbReference type="PANTHER" id="PTHR45266">
    <property type="entry name" value="OXALOACETATE DECARBOXYLASE ALPHA CHAIN"/>
    <property type="match status" value="1"/>
</dbReference>